<proteinExistence type="predicted"/>
<feature type="domain" description="HTH araC/xylS-type" evidence="4">
    <location>
        <begin position="191"/>
        <end position="289"/>
    </location>
</feature>
<dbReference type="PANTHER" id="PTHR43280:SF32">
    <property type="entry name" value="TRANSCRIPTIONAL REGULATORY PROTEIN"/>
    <property type="match status" value="1"/>
</dbReference>
<reference evidence="5 6" key="1">
    <citation type="submission" date="2018-03" db="EMBL/GenBank/DDBJ databases">
        <title>Genomic Encyclopedia of Archaeal and Bacterial Type Strains, Phase II (KMG-II): from individual species to whole genera.</title>
        <authorList>
            <person name="Goeker M."/>
        </authorList>
    </citation>
    <scope>NUCLEOTIDE SEQUENCE [LARGE SCALE GENOMIC DNA]</scope>
    <source>
        <strain evidence="5 6">DSM 28229</strain>
    </source>
</reference>
<dbReference type="EMBL" id="QGDO01000001">
    <property type="protein sequence ID" value="PWJ44173.1"/>
    <property type="molecule type" value="Genomic_DNA"/>
</dbReference>
<dbReference type="Pfam" id="PF12833">
    <property type="entry name" value="HTH_18"/>
    <property type="match status" value="1"/>
</dbReference>
<dbReference type="InterPro" id="IPR014710">
    <property type="entry name" value="RmlC-like_jellyroll"/>
</dbReference>
<evidence type="ECO:0000313" key="5">
    <source>
        <dbReference type="EMBL" id="PWJ44173.1"/>
    </source>
</evidence>
<dbReference type="InterPro" id="IPR018060">
    <property type="entry name" value="HTH_AraC"/>
</dbReference>
<dbReference type="Pfam" id="PF02311">
    <property type="entry name" value="AraC_binding"/>
    <property type="match status" value="1"/>
</dbReference>
<organism evidence="5 6">
    <name type="scientific">Sediminitomix flava</name>
    <dbReference type="NCBI Taxonomy" id="379075"/>
    <lineage>
        <taxon>Bacteria</taxon>
        <taxon>Pseudomonadati</taxon>
        <taxon>Bacteroidota</taxon>
        <taxon>Cytophagia</taxon>
        <taxon>Cytophagales</taxon>
        <taxon>Flammeovirgaceae</taxon>
        <taxon>Sediminitomix</taxon>
    </lineage>
</organism>
<dbReference type="InterPro" id="IPR037923">
    <property type="entry name" value="HTH-like"/>
</dbReference>
<dbReference type="RefSeq" id="WP_109615685.1">
    <property type="nucleotide sequence ID" value="NZ_QGDO01000001.1"/>
</dbReference>
<keyword evidence="2 5" id="KW-0238">DNA-binding</keyword>
<dbReference type="Gene3D" id="2.60.120.10">
    <property type="entry name" value="Jelly Rolls"/>
    <property type="match status" value="1"/>
</dbReference>
<dbReference type="PANTHER" id="PTHR43280">
    <property type="entry name" value="ARAC-FAMILY TRANSCRIPTIONAL REGULATOR"/>
    <property type="match status" value="1"/>
</dbReference>
<keyword evidence="1" id="KW-0805">Transcription regulation</keyword>
<evidence type="ECO:0000256" key="3">
    <source>
        <dbReference type="ARBA" id="ARBA00023163"/>
    </source>
</evidence>
<dbReference type="Proteomes" id="UP000245535">
    <property type="component" value="Unassembled WGS sequence"/>
</dbReference>
<gene>
    <name evidence="5" type="ORF">BC781_101523</name>
</gene>
<dbReference type="SMART" id="SM00342">
    <property type="entry name" value="HTH_ARAC"/>
    <property type="match status" value="1"/>
</dbReference>
<comment type="caution">
    <text evidence="5">The sequence shown here is derived from an EMBL/GenBank/DDBJ whole genome shotgun (WGS) entry which is preliminary data.</text>
</comment>
<dbReference type="OrthoDB" id="1372329at2"/>
<dbReference type="GO" id="GO:0043565">
    <property type="term" value="F:sequence-specific DNA binding"/>
    <property type="evidence" value="ECO:0007669"/>
    <property type="project" value="InterPro"/>
</dbReference>
<sequence>MTPNEDIVFFKGEDTGKGLPFGIVNSDNLLSGTGIFTPSLRDFHVIFWFKKGSGKYYIDFKEYELKPNTLILVPRDQVHYFAPLNQEECEIESIVFHPDYLYRNDNDIQHLFYFTVADHIEGKQILTLEKEECEHLTILSTQMKDVYYHWDREKSEQAFYHWLCLYLIYVERLASAQFDTETLDENAKLLLSFNELLEANYKTEYKVEYYMEKLQLNVKSFAKLTKERYKLSPKAVIDQRRILEIKRLLKGTDTPVKTIAYELGFDEPTNMVKYFKKHTGLTPVAFRTDKA</sequence>
<dbReference type="AlphaFoldDB" id="A0A315ZG94"/>
<evidence type="ECO:0000256" key="2">
    <source>
        <dbReference type="ARBA" id="ARBA00023125"/>
    </source>
</evidence>
<dbReference type="SUPFAM" id="SSF46689">
    <property type="entry name" value="Homeodomain-like"/>
    <property type="match status" value="1"/>
</dbReference>
<dbReference type="SUPFAM" id="SSF51215">
    <property type="entry name" value="Regulatory protein AraC"/>
    <property type="match status" value="1"/>
</dbReference>
<keyword evidence="3" id="KW-0804">Transcription</keyword>
<dbReference type="InterPro" id="IPR009057">
    <property type="entry name" value="Homeodomain-like_sf"/>
</dbReference>
<dbReference type="Gene3D" id="1.10.10.60">
    <property type="entry name" value="Homeodomain-like"/>
    <property type="match status" value="1"/>
</dbReference>
<dbReference type="InterPro" id="IPR003313">
    <property type="entry name" value="AraC-bd"/>
</dbReference>
<accession>A0A315ZG94</accession>
<evidence type="ECO:0000259" key="4">
    <source>
        <dbReference type="PROSITE" id="PS01124"/>
    </source>
</evidence>
<dbReference type="PROSITE" id="PS01124">
    <property type="entry name" value="HTH_ARAC_FAMILY_2"/>
    <property type="match status" value="1"/>
</dbReference>
<keyword evidence="6" id="KW-1185">Reference proteome</keyword>
<evidence type="ECO:0000256" key="1">
    <source>
        <dbReference type="ARBA" id="ARBA00023015"/>
    </source>
</evidence>
<dbReference type="GO" id="GO:0003700">
    <property type="term" value="F:DNA-binding transcription factor activity"/>
    <property type="evidence" value="ECO:0007669"/>
    <property type="project" value="InterPro"/>
</dbReference>
<name>A0A315ZG94_SEDFL</name>
<protein>
    <submittedName>
        <fullName evidence="5">AraC-like DNA-binding protein</fullName>
    </submittedName>
</protein>
<evidence type="ECO:0000313" key="6">
    <source>
        <dbReference type="Proteomes" id="UP000245535"/>
    </source>
</evidence>